<dbReference type="Proteomes" id="UP000327424">
    <property type="component" value="Chromosome"/>
</dbReference>
<organism evidence="2 3">
    <name type="scientific">Moritella marina ATCC 15381</name>
    <dbReference type="NCBI Taxonomy" id="1202962"/>
    <lineage>
        <taxon>Bacteria</taxon>
        <taxon>Pseudomonadati</taxon>
        <taxon>Pseudomonadota</taxon>
        <taxon>Gammaproteobacteria</taxon>
        <taxon>Alteromonadales</taxon>
        <taxon>Moritellaceae</taxon>
        <taxon>Moritella</taxon>
    </lineage>
</organism>
<protein>
    <submittedName>
        <fullName evidence="2">DUF58 domain-containing protein</fullName>
    </submittedName>
</protein>
<dbReference type="OrthoDB" id="9776116at2"/>
<proteinExistence type="predicted"/>
<name>A0A5J6WLI5_MORMI</name>
<feature type="domain" description="DUF58" evidence="1">
    <location>
        <begin position="52"/>
        <end position="268"/>
    </location>
</feature>
<keyword evidence="3" id="KW-1185">Reference proteome</keyword>
<dbReference type="RefSeq" id="WP_019440639.1">
    <property type="nucleotide sequence ID" value="NZ_ALOE01000009.1"/>
</dbReference>
<dbReference type="Pfam" id="PF01882">
    <property type="entry name" value="DUF58"/>
    <property type="match status" value="1"/>
</dbReference>
<dbReference type="AlphaFoldDB" id="A0A5J6WLI5"/>
<accession>A0A5J6WLI5</accession>
<dbReference type="PANTHER" id="PTHR33608">
    <property type="entry name" value="BLL2464 PROTEIN"/>
    <property type="match status" value="1"/>
</dbReference>
<dbReference type="SUPFAM" id="SSF53300">
    <property type="entry name" value="vWA-like"/>
    <property type="match status" value="1"/>
</dbReference>
<dbReference type="PANTHER" id="PTHR33608:SF12">
    <property type="entry name" value="DUF58 DOMAIN-CONTAINING PROTEIN"/>
    <property type="match status" value="1"/>
</dbReference>
<dbReference type="EMBL" id="CP044399">
    <property type="protein sequence ID" value="QFI38304.1"/>
    <property type="molecule type" value="Genomic_DNA"/>
</dbReference>
<evidence type="ECO:0000313" key="2">
    <source>
        <dbReference type="EMBL" id="QFI38304.1"/>
    </source>
</evidence>
<evidence type="ECO:0000313" key="3">
    <source>
        <dbReference type="Proteomes" id="UP000327424"/>
    </source>
</evidence>
<dbReference type="KEGG" id="mmaa:FR932_10825"/>
<dbReference type="InterPro" id="IPR036465">
    <property type="entry name" value="vWFA_dom_sf"/>
</dbReference>
<evidence type="ECO:0000259" key="1">
    <source>
        <dbReference type="Pfam" id="PF01882"/>
    </source>
</evidence>
<gene>
    <name evidence="2" type="ORF">FR932_10825</name>
</gene>
<reference evidence="2 3" key="1">
    <citation type="submission" date="2019-09" db="EMBL/GenBank/DDBJ databases">
        <title>Hybrid Assembly of the complete Genome of the Deep-Sea Bacterium Moritella marina from long Nanopore and Illumina reads.</title>
        <authorList>
            <person name="Magin S."/>
            <person name="Georgoulis A."/>
            <person name="Papadimitriou K."/>
            <person name="Iliakis G."/>
            <person name="Vorgias C.E."/>
        </authorList>
    </citation>
    <scope>NUCLEOTIDE SEQUENCE [LARGE SCALE GENOMIC DNA]</scope>
    <source>
        <strain evidence="2 3">MP-1</strain>
    </source>
</reference>
<dbReference type="InterPro" id="IPR002881">
    <property type="entry name" value="DUF58"/>
</dbReference>
<sequence>MDDARIYTNLARLIALKQYAMKIRLSASYRPAGMLSGQHASRLRGSGLNFEELRQYQDGDNIRQIDSRTSARLGKPYVRIYSEETDRPVSIVVDQRLSMFFGSVDKTKSVVAAEVAALFAWMAHSAGDRVGGLVIADKMHQISTKRTSRGVLQLLETIVTANNQLSLDPVKASNNPQTSIFSQVKPWLSSLNNQSVVILITDIEGLAEDDINELEVIHHKANVLLFIVQDPLEVDISQAHGLSVSQGQQQINIQANTDNQDKFDQLYKAKLQRLEQALVASTLPIGLVNTIDPVDVQIATLLQGYK</sequence>